<dbReference type="InterPro" id="IPR018456">
    <property type="entry name" value="PTR2_symporter_CS"/>
</dbReference>
<proteinExistence type="inferred from homology"/>
<feature type="transmembrane region" description="Helical" evidence="6">
    <location>
        <begin position="103"/>
        <end position="121"/>
    </location>
</feature>
<dbReference type="PANTHER" id="PTHR11654">
    <property type="entry name" value="OLIGOPEPTIDE TRANSPORTER-RELATED"/>
    <property type="match status" value="1"/>
</dbReference>
<dbReference type="Pfam" id="PF00854">
    <property type="entry name" value="PTR2"/>
    <property type="match status" value="1"/>
</dbReference>
<name>A0A2N9I9G6_FAGSY</name>
<evidence type="ECO:0000256" key="6">
    <source>
        <dbReference type="SAM" id="Phobius"/>
    </source>
</evidence>
<dbReference type="InterPro" id="IPR000109">
    <property type="entry name" value="POT_fam"/>
</dbReference>
<evidence type="ECO:0000313" key="7">
    <source>
        <dbReference type="EMBL" id="SPD20925.1"/>
    </source>
</evidence>
<evidence type="ECO:0000256" key="3">
    <source>
        <dbReference type="ARBA" id="ARBA00022692"/>
    </source>
</evidence>
<dbReference type="GO" id="GO:0006857">
    <property type="term" value="P:oligopeptide transport"/>
    <property type="evidence" value="ECO:0007669"/>
    <property type="project" value="InterPro"/>
</dbReference>
<feature type="transmembrane region" description="Helical" evidence="6">
    <location>
        <begin position="12"/>
        <end position="30"/>
    </location>
</feature>
<comment type="similarity">
    <text evidence="2">Belongs to the major facilitator superfamily. Proton-dependent oligopeptide transporter (POT/PTR) (TC 2.A.17) family.</text>
</comment>
<protein>
    <submittedName>
        <fullName evidence="7">Uncharacterized protein</fullName>
    </submittedName>
</protein>
<evidence type="ECO:0000256" key="1">
    <source>
        <dbReference type="ARBA" id="ARBA00004141"/>
    </source>
</evidence>
<dbReference type="InterPro" id="IPR036259">
    <property type="entry name" value="MFS_trans_sf"/>
</dbReference>
<organism evidence="7">
    <name type="scientific">Fagus sylvatica</name>
    <name type="common">Beechnut</name>
    <dbReference type="NCBI Taxonomy" id="28930"/>
    <lineage>
        <taxon>Eukaryota</taxon>
        <taxon>Viridiplantae</taxon>
        <taxon>Streptophyta</taxon>
        <taxon>Embryophyta</taxon>
        <taxon>Tracheophyta</taxon>
        <taxon>Spermatophyta</taxon>
        <taxon>Magnoliopsida</taxon>
        <taxon>eudicotyledons</taxon>
        <taxon>Gunneridae</taxon>
        <taxon>Pentapetalae</taxon>
        <taxon>rosids</taxon>
        <taxon>fabids</taxon>
        <taxon>Fagales</taxon>
        <taxon>Fagaceae</taxon>
        <taxon>Fagus</taxon>
    </lineage>
</organism>
<keyword evidence="4 6" id="KW-1133">Transmembrane helix</keyword>
<feature type="transmembrane region" description="Helical" evidence="6">
    <location>
        <begin position="36"/>
        <end position="56"/>
    </location>
</feature>
<feature type="transmembrane region" description="Helical" evidence="6">
    <location>
        <begin position="229"/>
        <end position="250"/>
    </location>
</feature>
<feature type="transmembrane region" description="Helical" evidence="6">
    <location>
        <begin position="295"/>
        <end position="315"/>
    </location>
</feature>
<feature type="transmembrane region" description="Helical" evidence="6">
    <location>
        <begin position="335"/>
        <end position="357"/>
    </location>
</feature>
<accession>A0A2N9I9G6</accession>
<evidence type="ECO:0000256" key="4">
    <source>
        <dbReference type="ARBA" id="ARBA00022989"/>
    </source>
</evidence>
<evidence type="ECO:0000256" key="5">
    <source>
        <dbReference type="ARBA" id="ARBA00023136"/>
    </source>
</evidence>
<dbReference type="Gene3D" id="1.20.1250.20">
    <property type="entry name" value="MFS general substrate transporter like domains"/>
    <property type="match status" value="1"/>
</dbReference>
<dbReference type="SUPFAM" id="SSF103473">
    <property type="entry name" value="MFS general substrate transporter"/>
    <property type="match status" value="1"/>
</dbReference>
<comment type="subcellular location">
    <subcellularLocation>
        <location evidence="1">Membrane</location>
        <topology evidence="1">Multi-pass membrane protein</topology>
    </subcellularLocation>
</comment>
<gene>
    <name evidence="7" type="ORF">FSB_LOCUS48807</name>
</gene>
<dbReference type="AlphaFoldDB" id="A0A2N9I9G6"/>
<sequence length="358" mass="39413">MHLPSSTSANIATDFMGTSFLLCLLGGFLADSFLGRYYTIAIFAVIQALGTGALAISTKLPQLRPPPCGIGGIKSSVSGFGTDQFHEKDEKEKAKMAYFFNRFLFFISIGTLTAVTVLVYLQEEIHEKLGKPHSSHIQVIVVATKKRNMDLPSNVGSLYEDFLRLQELITQISSVFLDMASIVAEGDIEKNAGSAPNPWKLCSVTRMEEMITFSVEQAFTMERLTIGNFQIPAGSLPGFFVAAIMITLAVNDRLIMPLWKKWKGKPGSGEAFIYTGQLDFFITGSPKGMKTMSTGLFLSTLSLGFFFSSFLVWVVKRVSKSKDGQGWLADNVNDGRLDCFYGILAVLGAINFVMYLVW</sequence>
<reference evidence="7" key="1">
    <citation type="submission" date="2018-02" db="EMBL/GenBank/DDBJ databases">
        <authorList>
            <person name="Cohen D.B."/>
            <person name="Kent A.D."/>
        </authorList>
    </citation>
    <scope>NUCLEOTIDE SEQUENCE</scope>
</reference>
<dbReference type="GO" id="GO:0022857">
    <property type="term" value="F:transmembrane transporter activity"/>
    <property type="evidence" value="ECO:0007669"/>
    <property type="project" value="InterPro"/>
</dbReference>
<dbReference type="GO" id="GO:0016020">
    <property type="term" value="C:membrane"/>
    <property type="evidence" value="ECO:0007669"/>
    <property type="project" value="UniProtKB-SubCell"/>
</dbReference>
<dbReference type="PROSITE" id="PS01022">
    <property type="entry name" value="PTR2_1"/>
    <property type="match status" value="1"/>
</dbReference>
<keyword evidence="5 6" id="KW-0472">Membrane</keyword>
<evidence type="ECO:0000256" key="2">
    <source>
        <dbReference type="ARBA" id="ARBA00005982"/>
    </source>
</evidence>
<keyword evidence="3 6" id="KW-0812">Transmembrane</keyword>
<dbReference type="EMBL" id="OIVN01005112">
    <property type="protein sequence ID" value="SPD20925.1"/>
    <property type="molecule type" value="Genomic_DNA"/>
</dbReference>